<evidence type="ECO:0000256" key="2">
    <source>
        <dbReference type="ARBA" id="ARBA00022737"/>
    </source>
</evidence>
<keyword evidence="2" id="KW-0677">Repeat</keyword>
<evidence type="ECO:0000256" key="1">
    <source>
        <dbReference type="ARBA" id="ARBA00022614"/>
    </source>
</evidence>
<sequence>MHDVIRVVVLWIVCELEAKENNFFVKAGAQLFEEPDVKIWECAKRMSVMKNNIEVTRETPKCPNLHSLLLSENKLKVINDGFLQFIPHLTVPNLSNNSALQVLPKGISQLISLECLDLSHTAIRELPIELKSLTKLKMLDLSYIPYLRRIPRHMISSFSRLQLFRITSLTRIIQRKTMFLMVVMKIL</sequence>
<dbReference type="Proteomes" id="UP000593574">
    <property type="component" value="Unassembled WGS sequence"/>
</dbReference>
<organism evidence="3 4">
    <name type="scientific">Gossypium laxum</name>
    <dbReference type="NCBI Taxonomy" id="34288"/>
    <lineage>
        <taxon>Eukaryota</taxon>
        <taxon>Viridiplantae</taxon>
        <taxon>Streptophyta</taxon>
        <taxon>Embryophyta</taxon>
        <taxon>Tracheophyta</taxon>
        <taxon>Spermatophyta</taxon>
        <taxon>Magnoliopsida</taxon>
        <taxon>eudicotyledons</taxon>
        <taxon>Gunneridae</taxon>
        <taxon>Pentapetalae</taxon>
        <taxon>rosids</taxon>
        <taxon>malvids</taxon>
        <taxon>Malvales</taxon>
        <taxon>Malvaceae</taxon>
        <taxon>Malvoideae</taxon>
        <taxon>Gossypium</taxon>
    </lineage>
</organism>
<dbReference type="InterPro" id="IPR050216">
    <property type="entry name" value="LRR_domain-containing"/>
</dbReference>
<accession>A0A7J9AI77</accession>
<dbReference type="SUPFAM" id="SSF52058">
    <property type="entry name" value="L domain-like"/>
    <property type="match status" value="1"/>
</dbReference>
<protein>
    <recommendedName>
        <fullName evidence="5">Disease resistance protein</fullName>
    </recommendedName>
</protein>
<dbReference type="Pfam" id="PF13855">
    <property type="entry name" value="LRR_8"/>
    <property type="match status" value="1"/>
</dbReference>
<gene>
    <name evidence="3" type="ORF">Golax_004341</name>
</gene>
<dbReference type="Gene3D" id="3.80.10.10">
    <property type="entry name" value="Ribonuclease Inhibitor"/>
    <property type="match status" value="1"/>
</dbReference>
<evidence type="ECO:0008006" key="5">
    <source>
        <dbReference type="Google" id="ProtNLM"/>
    </source>
</evidence>
<dbReference type="AlphaFoldDB" id="A0A7J9AI77"/>
<dbReference type="GO" id="GO:0005737">
    <property type="term" value="C:cytoplasm"/>
    <property type="evidence" value="ECO:0007669"/>
    <property type="project" value="TreeGrafter"/>
</dbReference>
<dbReference type="EMBL" id="JABEZV010000010">
    <property type="protein sequence ID" value="MBA0723788.1"/>
    <property type="molecule type" value="Genomic_DNA"/>
</dbReference>
<comment type="caution">
    <text evidence="3">The sequence shown here is derived from an EMBL/GenBank/DDBJ whole genome shotgun (WGS) entry which is preliminary data.</text>
</comment>
<dbReference type="InterPro" id="IPR001611">
    <property type="entry name" value="Leu-rich_rpt"/>
</dbReference>
<name>A0A7J9AI77_9ROSI</name>
<proteinExistence type="predicted"/>
<dbReference type="InterPro" id="IPR032675">
    <property type="entry name" value="LRR_dom_sf"/>
</dbReference>
<dbReference type="PANTHER" id="PTHR48051">
    <property type="match status" value="1"/>
</dbReference>
<evidence type="ECO:0000313" key="4">
    <source>
        <dbReference type="Proteomes" id="UP000593574"/>
    </source>
</evidence>
<evidence type="ECO:0000313" key="3">
    <source>
        <dbReference type="EMBL" id="MBA0723788.1"/>
    </source>
</evidence>
<reference evidence="3 4" key="1">
    <citation type="journal article" date="2019" name="Genome Biol. Evol.">
        <title>Insights into the evolution of the New World diploid cottons (Gossypium, subgenus Houzingenia) based on genome sequencing.</title>
        <authorList>
            <person name="Grover C.E."/>
            <person name="Arick M.A. 2nd"/>
            <person name="Thrash A."/>
            <person name="Conover J.L."/>
            <person name="Sanders W.S."/>
            <person name="Peterson D.G."/>
            <person name="Frelichowski J.E."/>
            <person name="Scheffler J.A."/>
            <person name="Scheffler B.E."/>
            <person name="Wendel J.F."/>
        </authorList>
    </citation>
    <scope>NUCLEOTIDE SEQUENCE [LARGE SCALE GENOMIC DNA]</scope>
    <source>
        <strain evidence="3">4</strain>
        <tissue evidence="3">Leaf</tissue>
    </source>
</reference>
<dbReference type="PANTHER" id="PTHR48051:SF1">
    <property type="entry name" value="RAS SUPPRESSOR PROTEIN 1"/>
    <property type="match status" value="1"/>
</dbReference>
<keyword evidence="1" id="KW-0433">Leucine-rich repeat</keyword>
<keyword evidence="4" id="KW-1185">Reference proteome</keyword>